<dbReference type="FunFam" id="2.60.120.620:FF:000002">
    <property type="entry name" value="Prolyl 4-hydroxylase 4"/>
    <property type="match status" value="1"/>
</dbReference>
<dbReference type="OrthoDB" id="420380at2759"/>
<dbReference type="Pfam" id="PF01549">
    <property type="entry name" value="ShK"/>
    <property type="match status" value="1"/>
</dbReference>
<evidence type="ECO:0000256" key="3">
    <source>
        <dbReference type="ARBA" id="ARBA00006511"/>
    </source>
</evidence>
<keyword evidence="10" id="KW-1133">Transmembrane helix</keyword>
<keyword evidence="5" id="KW-0812">Transmembrane</keyword>
<accession>A0A5B6V5F5</accession>
<dbReference type="AlphaFoldDB" id="A0A5B6V5F5"/>
<name>A0A5B6V5F5_9ROSI</name>
<evidence type="ECO:0000256" key="8">
    <source>
        <dbReference type="ARBA" id="ARBA00022964"/>
    </source>
</evidence>
<dbReference type="InterPro" id="IPR005123">
    <property type="entry name" value="Oxoglu/Fe-dep_dioxygenase_dom"/>
</dbReference>
<evidence type="ECO:0000256" key="2">
    <source>
        <dbReference type="ARBA" id="ARBA00004648"/>
    </source>
</evidence>
<dbReference type="GO" id="GO:0004656">
    <property type="term" value="F:procollagen-proline 4-dioxygenase activity"/>
    <property type="evidence" value="ECO:0007669"/>
    <property type="project" value="UniProtKB-EC"/>
</dbReference>
<dbReference type="InterPro" id="IPR044862">
    <property type="entry name" value="Pro_4_hyd_alph_FE2OG_OXY"/>
</dbReference>
<dbReference type="InterPro" id="IPR006620">
    <property type="entry name" value="Pro_4_hyd_alph"/>
</dbReference>
<keyword evidence="8" id="KW-0223">Dioxygenase</keyword>
<evidence type="ECO:0000256" key="1">
    <source>
        <dbReference type="ARBA" id="ARBA00001961"/>
    </source>
</evidence>
<reference evidence="19" key="1">
    <citation type="journal article" date="2019" name="Plant Biotechnol. J.">
        <title>Genome sequencing of the Australian wild diploid species Gossypium australe highlights disease resistance and delayed gland morphogenesis.</title>
        <authorList>
            <person name="Cai Y."/>
            <person name="Cai X."/>
            <person name="Wang Q."/>
            <person name="Wang P."/>
            <person name="Zhang Y."/>
            <person name="Cai C."/>
            <person name="Xu Y."/>
            <person name="Wang K."/>
            <person name="Zhou Z."/>
            <person name="Wang C."/>
            <person name="Geng S."/>
            <person name="Li B."/>
            <person name="Dong Q."/>
            <person name="Hou Y."/>
            <person name="Wang H."/>
            <person name="Ai P."/>
            <person name="Liu Z."/>
            <person name="Yi F."/>
            <person name="Sun M."/>
            <person name="An G."/>
            <person name="Cheng J."/>
            <person name="Zhang Y."/>
            <person name="Shi Q."/>
            <person name="Xie Y."/>
            <person name="Shi X."/>
            <person name="Chang Y."/>
            <person name="Huang F."/>
            <person name="Chen Y."/>
            <person name="Hong S."/>
            <person name="Mi L."/>
            <person name="Sun Q."/>
            <person name="Zhang L."/>
            <person name="Zhou B."/>
            <person name="Peng R."/>
            <person name="Zhang X."/>
            <person name="Liu F."/>
        </authorList>
    </citation>
    <scope>NUCLEOTIDE SEQUENCE [LARGE SCALE GENOMIC DNA]</scope>
    <source>
        <strain evidence="19">cv. PA1801</strain>
    </source>
</reference>
<evidence type="ECO:0000256" key="4">
    <source>
        <dbReference type="ARBA" id="ARBA00012269"/>
    </source>
</evidence>
<feature type="domain" description="Fe2OG dioxygenase" evidence="17">
    <location>
        <begin position="143"/>
        <end position="284"/>
    </location>
</feature>
<dbReference type="GO" id="GO:0031418">
    <property type="term" value="F:L-ascorbic acid binding"/>
    <property type="evidence" value="ECO:0007669"/>
    <property type="project" value="InterPro"/>
</dbReference>
<evidence type="ECO:0000256" key="13">
    <source>
        <dbReference type="ARBA" id="ARBA00023136"/>
    </source>
</evidence>
<comment type="caution">
    <text evidence="18">The sequence shown here is derived from an EMBL/GenBank/DDBJ whole genome shotgun (WGS) entry which is preliminary data.</text>
</comment>
<evidence type="ECO:0000259" key="17">
    <source>
        <dbReference type="PROSITE" id="PS51471"/>
    </source>
</evidence>
<dbReference type="PANTHER" id="PTHR10869">
    <property type="entry name" value="PROLYL 4-HYDROXYLASE ALPHA SUBUNIT"/>
    <property type="match status" value="1"/>
</dbReference>
<keyword evidence="16" id="KW-0732">Signal</keyword>
<evidence type="ECO:0000256" key="15">
    <source>
        <dbReference type="ARBA" id="ARBA00049169"/>
    </source>
</evidence>
<comment type="subcellular location">
    <subcellularLocation>
        <location evidence="2">Endoplasmic reticulum membrane</location>
        <topology evidence="2">Single-pass type II membrane protein</topology>
    </subcellularLocation>
</comment>
<dbReference type="Pfam" id="PF13640">
    <property type="entry name" value="2OG-FeII_Oxy_3"/>
    <property type="match status" value="1"/>
</dbReference>
<dbReference type="InterPro" id="IPR045054">
    <property type="entry name" value="P4HA-like"/>
</dbReference>
<keyword evidence="9" id="KW-0735">Signal-anchor</keyword>
<dbReference type="PROSITE" id="PS51471">
    <property type="entry name" value="FE2OG_OXY"/>
    <property type="match status" value="1"/>
</dbReference>
<comment type="similarity">
    <text evidence="3">Belongs to the P4HA family.</text>
</comment>
<keyword evidence="12" id="KW-0408">Iron</keyword>
<evidence type="ECO:0000256" key="12">
    <source>
        <dbReference type="ARBA" id="ARBA00023004"/>
    </source>
</evidence>
<feature type="chain" id="PRO_5022928262" description="procollagen-proline 4-dioxygenase" evidence="16">
    <location>
        <begin position="23"/>
        <end position="349"/>
    </location>
</feature>
<gene>
    <name evidence="18" type="ORF">EPI10_008612</name>
</gene>
<dbReference type="Gene3D" id="2.60.120.620">
    <property type="entry name" value="q2cbj1_9rhob like domain"/>
    <property type="match status" value="1"/>
</dbReference>
<dbReference type="GO" id="GO:0005789">
    <property type="term" value="C:endoplasmic reticulum membrane"/>
    <property type="evidence" value="ECO:0007669"/>
    <property type="project" value="UniProtKB-SubCell"/>
</dbReference>
<evidence type="ECO:0000256" key="5">
    <source>
        <dbReference type="ARBA" id="ARBA00022692"/>
    </source>
</evidence>
<comment type="cofactor">
    <cofactor evidence="1">
        <name>L-ascorbate</name>
        <dbReference type="ChEBI" id="CHEBI:38290"/>
    </cofactor>
</comment>
<keyword evidence="19" id="KW-1185">Reference proteome</keyword>
<sequence>MDSHHFLGFFLLIFFQACLVSADINGSVLKMKTGTSSVPFDPTHVTQLSWHPRAFIYKGFLSSDECDHLITLAKDKLEKSMVADNESGKSVESEVRTSSGMFLQKAQDEVVADIEARIAAWTFLPVGSPCEWAFFSLALQTENGESIQILHYEHGQKYEPHFDYFHDKANQQLGGHRIATVLMYLSDVESGGETVFPNAEGRLSQVQDESWSACAKNGYAESDHMVVDIWLNFTAYTCTVKPRKGDALLFFSLHPDATTDTASLHGSCPVIKGEKWSATKWIHVRSFDRSKRLNRRAAMGECVDENENCAGWAKAGECEKNPTYMVGSRGSLGFCRKSCKYGLDHSYTY</sequence>
<dbReference type="SMART" id="SM00254">
    <property type="entry name" value="ShKT"/>
    <property type="match status" value="1"/>
</dbReference>
<organism evidence="18 19">
    <name type="scientific">Gossypium australe</name>
    <dbReference type="NCBI Taxonomy" id="47621"/>
    <lineage>
        <taxon>Eukaryota</taxon>
        <taxon>Viridiplantae</taxon>
        <taxon>Streptophyta</taxon>
        <taxon>Embryophyta</taxon>
        <taxon>Tracheophyta</taxon>
        <taxon>Spermatophyta</taxon>
        <taxon>Magnoliopsida</taxon>
        <taxon>eudicotyledons</taxon>
        <taxon>Gunneridae</taxon>
        <taxon>Pentapetalae</taxon>
        <taxon>rosids</taxon>
        <taxon>malvids</taxon>
        <taxon>Malvales</taxon>
        <taxon>Malvaceae</taxon>
        <taxon>Malvoideae</taxon>
        <taxon>Gossypium</taxon>
    </lineage>
</organism>
<dbReference type="EC" id="1.14.11.2" evidence="4"/>
<evidence type="ECO:0000256" key="16">
    <source>
        <dbReference type="SAM" id="SignalP"/>
    </source>
</evidence>
<evidence type="ECO:0000256" key="10">
    <source>
        <dbReference type="ARBA" id="ARBA00022989"/>
    </source>
</evidence>
<evidence type="ECO:0000256" key="6">
    <source>
        <dbReference type="ARBA" id="ARBA00022723"/>
    </source>
</evidence>
<protein>
    <recommendedName>
        <fullName evidence="4">procollagen-proline 4-dioxygenase</fullName>
        <ecNumber evidence="4">1.14.11.2</ecNumber>
    </recommendedName>
</protein>
<evidence type="ECO:0000256" key="11">
    <source>
        <dbReference type="ARBA" id="ARBA00023002"/>
    </source>
</evidence>
<dbReference type="PANTHER" id="PTHR10869:SF238">
    <property type="entry name" value="PROLYL 4-HYDROXYLASE 6-RELATED"/>
    <property type="match status" value="1"/>
</dbReference>
<proteinExistence type="inferred from homology"/>
<dbReference type="Proteomes" id="UP000325315">
    <property type="component" value="Unassembled WGS sequence"/>
</dbReference>
<evidence type="ECO:0000313" key="19">
    <source>
        <dbReference type="Proteomes" id="UP000325315"/>
    </source>
</evidence>
<evidence type="ECO:0000256" key="7">
    <source>
        <dbReference type="ARBA" id="ARBA00022824"/>
    </source>
</evidence>
<dbReference type="GO" id="GO:0005506">
    <property type="term" value="F:iron ion binding"/>
    <property type="evidence" value="ECO:0007669"/>
    <property type="project" value="InterPro"/>
</dbReference>
<feature type="signal peptide" evidence="16">
    <location>
        <begin position="1"/>
        <end position="22"/>
    </location>
</feature>
<comment type="catalytic activity">
    <reaction evidence="15">
        <text>L-prolyl-[collagen] + 2-oxoglutarate + O2 = trans-4-hydroxy-L-prolyl-[collagen] + succinate + CO2</text>
        <dbReference type="Rhea" id="RHEA:18945"/>
        <dbReference type="Rhea" id="RHEA-COMP:11676"/>
        <dbReference type="Rhea" id="RHEA-COMP:11680"/>
        <dbReference type="ChEBI" id="CHEBI:15379"/>
        <dbReference type="ChEBI" id="CHEBI:16526"/>
        <dbReference type="ChEBI" id="CHEBI:16810"/>
        <dbReference type="ChEBI" id="CHEBI:30031"/>
        <dbReference type="ChEBI" id="CHEBI:50342"/>
        <dbReference type="ChEBI" id="CHEBI:61965"/>
        <dbReference type="EC" id="1.14.11.2"/>
    </reaction>
</comment>
<dbReference type="InterPro" id="IPR003582">
    <property type="entry name" value="ShKT_dom"/>
</dbReference>
<keyword evidence="11" id="KW-0560">Oxidoreductase</keyword>
<evidence type="ECO:0000256" key="9">
    <source>
        <dbReference type="ARBA" id="ARBA00022968"/>
    </source>
</evidence>
<dbReference type="EMBL" id="SMMG02000008">
    <property type="protein sequence ID" value="KAA3464352.1"/>
    <property type="molecule type" value="Genomic_DNA"/>
</dbReference>
<evidence type="ECO:0000256" key="14">
    <source>
        <dbReference type="ARBA" id="ARBA00023180"/>
    </source>
</evidence>
<keyword evidence="6" id="KW-0479">Metal-binding</keyword>
<keyword evidence="7" id="KW-0256">Endoplasmic reticulum</keyword>
<evidence type="ECO:0000313" key="18">
    <source>
        <dbReference type="EMBL" id="KAA3464352.1"/>
    </source>
</evidence>
<keyword evidence="14" id="KW-0325">Glycoprotein</keyword>
<dbReference type="SMART" id="SM00702">
    <property type="entry name" value="P4Hc"/>
    <property type="match status" value="1"/>
</dbReference>
<keyword evidence="13" id="KW-0472">Membrane</keyword>